<evidence type="ECO:0000259" key="1">
    <source>
        <dbReference type="Pfam" id="PF03372"/>
    </source>
</evidence>
<dbReference type="Pfam" id="PF03372">
    <property type="entry name" value="Exo_endo_phos"/>
    <property type="match status" value="1"/>
</dbReference>
<organism evidence="2 3">
    <name type="scientific">Saccharopolyspora taberi</name>
    <dbReference type="NCBI Taxonomy" id="60895"/>
    <lineage>
        <taxon>Bacteria</taxon>
        <taxon>Bacillati</taxon>
        <taxon>Actinomycetota</taxon>
        <taxon>Actinomycetes</taxon>
        <taxon>Pseudonocardiales</taxon>
        <taxon>Pseudonocardiaceae</taxon>
        <taxon>Saccharopolyspora</taxon>
    </lineage>
</organism>
<dbReference type="PANTHER" id="PTHR14859">
    <property type="entry name" value="CALCOFLUOR WHITE HYPERSENSITIVE PROTEIN PRECURSOR"/>
    <property type="match status" value="1"/>
</dbReference>
<keyword evidence="2" id="KW-0378">Hydrolase</keyword>
<keyword evidence="3" id="KW-1185">Reference proteome</keyword>
<keyword evidence="2" id="KW-0255">Endonuclease</keyword>
<dbReference type="SUPFAM" id="SSF56219">
    <property type="entry name" value="DNase I-like"/>
    <property type="match status" value="1"/>
</dbReference>
<dbReference type="InterPro" id="IPR005135">
    <property type="entry name" value="Endo/exonuclease/phosphatase"/>
</dbReference>
<sequence length="276" mass="30334">MRVLTWNAWWRFGPWEQRRDAMLAVLAELRPDLVGLQEVWARGGQNLAGWFAERLGMHWTWAPFGSPDRWRWRGGEPDADVGVAVLSRWPIADREVLPLPEPGDQDDGRTALYAAVDAPGHRIPLFTTHLTSVPHESAVRCEQVRALAGFVAAHSGGTPFPPVLTGDYNALPDSDEMRLLGGYRTAPAAHGQVLVDAWEYADPALPWATWNPANPYAAQTFEPRGRCDYVHVGLPGPGGLGHVRDVRLAGDRPVDGVWPSDHAAVVADLADQLATR</sequence>
<feature type="domain" description="Endonuclease/exonuclease/phosphatase" evidence="1">
    <location>
        <begin position="4"/>
        <end position="262"/>
    </location>
</feature>
<dbReference type="PANTHER" id="PTHR14859:SF0">
    <property type="entry name" value="ENDONUCLEASE_EXONUCLEASE_PHOSPHATASE FAMILY PROTEIN, EXPRESSED"/>
    <property type="match status" value="1"/>
</dbReference>
<dbReference type="GO" id="GO:0004519">
    <property type="term" value="F:endonuclease activity"/>
    <property type="evidence" value="ECO:0007669"/>
    <property type="project" value="UniProtKB-KW"/>
</dbReference>
<comment type="caution">
    <text evidence="2">The sequence shown here is derived from an EMBL/GenBank/DDBJ whole genome shotgun (WGS) entry which is preliminary data.</text>
</comment>
<dbReference type="InterPro" id="IPR051916">
    <property type="entry name" value="GPI-anchor_lipid_remodeler"/>
</dbReference>
<dbReference type="InterPro" id="IPR036691">
    <property type="entry name" value="Endo/exonu/phosph_ase_sf"/>
</dbReference>
<evidence type="ECO:0000313" key="3">
    <source>
        <dbReference type="Proteomes" id="UP001500979"/>
    </source>
</evidence>
<keyword evidence="2" id="KW-0540">Nuclease</keyword>
<gene>
    <name evidence="2" type="ORF">GCM10010470_05400</name>
</gene>
<proteinExistence type="predicted"/>
<reference evidence="2 3" key="1">
    <citation type="journal article" date="2019" name="Int. J. Syst. Evol. Microbiol.">
        <title>The Global Catalogue of Microorganisms (GCM) 10K type strain sequencing project: providing services to taxonomists for standard genome sequencing and annotation.</title>
        <authorList>
            <consortium name="The Broad Institute Genomics Platform"/>
            <consortium name="The Broad Institute Genome Sequencing Center for Infectious Disease"/>
            <person name="Wu L."/>
            <person name="Ma J."/>
        </authorList>
    </citation>
    <scope>NUCLEOTIDE SEQUENCE [LARGE SCALE GENOMIC DNA]</scope>
    <source>
        <strain evidence="2 3">JCM 9383</strain>
    </source>
</reference>
<protein>
    <submittedName>
        <fullName evidence="2">Endonuclease/exonuclease/phosphatase family protein</fullName>
    </submittedName>
</protein>
<dbReference type="Proteomes" id="UP001500979">
    <property type="component" value="Unassembled WGS sequence"/>
</dbReference>
<dbReference type="RefSeq" id="WP_344677706.1">
    <property type="nucleotide sequence ID" value="NZ_BAAAUX010000002.1"/>
</dbReference>
<dbReference type="EMBL" id="BAAAUX010000002">
    <property type="protein sequence ID" value="GAA2775933.1"/>
    <property type="molecule type" value="Genomic_DNA"/>
</dbReference>
<evidence type="ECO:0000313" key="2">
    <source>
        <dbReference type="EMBL" id="GAA2775933.1"/>
    </source>
</evidence>
<dbReference type="Gene3D" id="3.60.10.10">
    <property type="entry name" value="Endonuclease/exonuclease/phosphatase"/>
    <property type="match status" value="1"/>
</dbReference>
<accession>A0ABN3V3Q1</accession>
<name>A0ABN3V3Q1_9PSEU</name>